<protein>
    <recommendedName>
        <fullName evidence="6">Phosphatidylglycerol lysyltransferase</fullName>
        <ecNumber evidence="6">2.3.2.3</ecNumber>
    </recommendedName>
    <alternativeName>
        <fullName evidence="6">Lysylphosphatidylglycerol synthase</fullName>
    </alternativeName>
</protein>
<name>A0A0K8J5M2_9FIRM</name>
<keyword evidence="2" id="KW-1003">Cell membrane</keyword>
<keyword evidence="3 6" id="KW-0812">Transmembrane</keyword>
<evidence type="ECO:0000256" key="1">
    <source>
        <dbReference type="ARBA" id="ARBA00004651"/>
    </source>
</evidence>
<dbReference type="NCBIfam" id="TIGR00374">
    <property type="entry name" value="flippase-like domain"/>
    <property type="match status" value="1"/>
</dbReference>
<keyword evidence="4 6" id="KW-1133">Transmembrane helix</keyword>
<organism evidence="7 8">
    <name type="scientific">Herbinix luporum</name>
    <dbReference type="NCBI Taxonomy" id="1679721"/>
    <lineage>
        <taxon>Bacteria</taxon>
        <taxon>Bacillati</taxon>
        <taxon>Bacillota</taxon>
        <taxon>Clostridia</taxon>
        <taxon>Lachnospirales</taxon>
        <taxon>Lachnospiraceae</taxon>
        <taxon>Herbinix</taxon>
    </lineage>
</organism>
<reference evidence="8" key="1">
    <citation type="submission" date="2015-09" db="EMBL/GenBank/DDBJ databases">
        <authorList>
            <person name="Wibberg D."/>
        </authorList>
    </citation>
    <scope>NUCLEOTIDE SEQUENCE [LARGE SCALE GENOMIC DNA]</scope>
    <source>
        <strain evidence="8">SD1D</strain>
    </source>
</reference>
<dbReference type="GO" id="GO:0046677">
    <property type="term" value="P:response to antibiotic"/>
    <property type="evidence" value="ECO:0007669"/>
    <property type="project" value="UniProtKB-KW"/>
</dbReference>
<keyword evidence="6" id="KW-0443">Lipid metabolism</keyword>
<dbReference type="GO" id="GO:0006629">
    <property type="term" value="P:lipid metabolic process"/>
    <property type="evidence" value="ECO:0007669"/>
    <property type="project" value="UniProtKB-KW"/>
</dbReference>
<evidence type="ECO:0000313" key="8">
    <source>
        <dbReference type="Proteomes" id="UP000196053"/>
    </source>
</evidence>
<sequence length="329" mass="37637">MKKVGLIILSILLLVMLWQFDFTEFFISIRKVSLLGFIALLFLQVISQLLVNYQWCRISKIMGGENNFFKMLYINTRGMIIECVTPGVKVGGEVTRGILLKKELNYSTQEAATLVTIQKMLSFSSFFLINIFAFAHISNEFEIFQAVFIKVIIYFFLIALLGILILIFACSSSLENRIRTSNPRYKWSDVIKQFMLSLLSNIKVLKSIKGEIYKQFLLSLIIWIIFPMKMILLVHLFTSNYDPIFLAEVTFISYLVGMIPLLPGGIGSFEATMASLLMVMEIKSGDALAITLLFRFITFWFVILISLLYIAIWKLGGRKNEGHKVKTST</sequence>
<gene>
    <name evidence="6" type="primary">mprF</name>
    <name evidence="7" type="ORF">SD1D_1221</name>
</gene>
<evidence type="ECO:0000256" key="3">
    <source>
        <dbReference type="ARBA" id="ARBA00022692"/>
    </source>
</evidence>
<accession>A0A0K8J5M2</accession>
<feature type="transmembrane region" description="Helical" evidence="6">
    <location>
        <begin position="216"/>
        <end position="238"/>
    </location>
</feature>
<comment type="catalytic activity">
    <reaction evidence="6">
        <text>L-lysyl-tRNA(Lys) + a 1,2-diacyl-sn-glycero-3-phospho-(1'-sn-glycerol) = a 1,2-diacyl-sn-glycero-3-phospho-1'-(3'-O-L-lysyl)-sn-glycerol + tRNA(Lys)</text>
        <dbReference type="Rhea" id="RHEA:10668"/>
        <dbReference type="Rhea" id="RHEA-COMP:9696"/>
        <dbReference type="Rhea" id="RHEA-COMP:9697"/>
        <dbReference type="ChEBI" id="CHEBI:64716"/>
        <dbReference type="ChEBI" id="CHEBI:75792"/>
        <dbReference type="ChEBI" id="CHEBI:78442"/>
        <dbReference type="ChEBI" id="CHEBI:78529"/>
        <dbReference type="EC" id="2.3.2.3"/>
    </reaction>
</comment>
<keyword evidence="6" id="KW-0046">Antibiotic resistance</keyword>
<dbReference type="KEGG" id="hsd:SD1D_1221"/>
<evidence type="ECO:0000256" key="6">
    <source>
        <dbReference type="RuleBase" id="RU363042"/>
    </source>
</evidence>
<keyword evidence="6" id="KW-0808">Transferase</keyword>
<feature type="transmembrane region" description="Helical" evidence="6">
    <location>
        <begin position="35"/>
        <end position="53"/>
    </location>
</feature>
<dbReference type="GO" id="GO:0005886">
    <property type="term" value="C:plasma membrane"/>
    <property type="evidence" value="ECO:0007669"/>
    <property type="project" value="UniProtKB-SubCell"/>
</dbReference>
<dbReference type="InterPro" id="IPR022791">
    <property type="entry name" value="L-PG_synthase/AglD"/>
</dbReference>
<dbReference type="OrthoDB" id="2111097at2"/>
<evidence type="ECO:0000256" key="2">
    <source>
        <dbReference type="ARBA" id="ARBA00022475"/>
    </source>
</evidence>
<dbReference type="Pfam" id="PF03706">
    <property type="entry name" value="LPG_synthase_TM"/>
    <property type="match status" value="1"/>
</dbReference>
<keyword evidence="5 6" id="KW-0472">Membrane</keyword>
<feature type="transmembrane region" description="Helical" evidence="6">
    <location>
        <begin position="244"/>
        <end position="266"/>
    </location>
</feature>
<evidence type="ECO:0000256" key="4">
    <source>
        <dbReference type="ARBA" id="ARBA00022989"/>
    </source>
</evidence>
<dbReference type="Proteomes" id="UP000196053">
    <property type="component" value="Chromosome I"/>
</dbReference>
<feature type="transmembrane region" description="Helical" evidence="6">
    <location>
        <begin position="120"/>
        <end position="137"/>
    </location>
</feature>
<evidence type="ECO:0000256" key="5">
    <source>
        <dbReference type="ARBA" id="ARBA00023136"/>
    </source>
</evidence>
<dbReference type="GO" id="GO:0050071">
    <property type="term" value="F:phosphatidylglycerol lysyltransferase activity"/>
    <property type="evidence" value="ECO:0007669"/>
    <property type="project" value="UniProtKB-EC"/>
</dbReference>
<proteinExistence type="inferred from homology"/>
<dbReference type="AlphaFoldDB" id="A0A0K8J5M2"/>
<dbReference type="PANTHER" id="PTHR39087:SF2">
    <property type="entry name" value="UPF0104 MEMBRANE PROTEIN MJ1595"/>
    <property type="match status" value="1"/>
</dbReference>
<dbReference type="RefSeq" id="WP_058258106.1">
    <property type="nucleotide sequence ID" value="NZ_DUPS01000027.1"/>
</dbReference>
<comment type="similarity">
    <text evidence="6">Belongs to the LPG synthase family.</text>
</comment>
<comment type="function">
    <text evidence="6">Catalyzes the transfer of a lysyl group from L-lysyl-tRNA(Lys) to membrane-bound phosphatidylglycerol (PG), which produces lysylphosphatidylglycerol (LPG), a major component of the bacterial membrane with a positive net charge. LPG synthesis contributes to bacterial virulence as it is involved in the resistance mechanism against cationic antimicrobial peptides (CAMP) produces by the host's immune system (defensins, cathelicidins) and by the competing microorganisms.</text>
</comment>
<keyword evidence="8" id="KW-1185">Reference proteome</keyword>
<evidence type="ECO:0000313" key="7">
    <source>
        <dbReference type="EMBL" id="CUH92767.1"/>
    </source>
</evidence>
<comment type="subcellular location">
    <subcellularLocation>
        <location evidence="1 6">Cell membrane</location>
        <topology evidence="1 6">Multi-pass membrane protein</topology>
    </subcellularLocation>
</comment>
<dbReference type="EC" id="2.3.2.3" evidence="6"/>
<feature type="transmembrane region" description="Helical" evidence="6">
    <location>
        <begin position="143"/>
        <end position="169"/>
    </location>
</feature>
<dbReference type="PANTHER" id="PTHR39087">
    <property type="entry name" value="UPF0104 MEMBRANE PROTEIN MJ1595"/>
    <property type="match status" value="1"/>
</dbReference>
<dbReference type="EMBL" id="LN879430">
    <property type="protein sequence ID" value="CUH92767.1"/>
    <property type="molecule type" value="Genomic_DNA"/>
</dbReference>
<feature type="transmembrane region" description="Helical" evidence="6">
    <location>
        <begin position="287"/>
        <end position="312"/>
    </location>
</feature>